<dbReference type="OrthoDB" id="62853at2759"/>
<evidence type="ECO:0000313" key="6">
    <source>
        <dbReference type="WBParaSite" id="ECPE_0000178301-mRNA-1"/>
    </source>
</evidence>
<gene>
    <name evidence="4" type="ORF">ECPE_LOCUS1783</name>
</gene>
<feature type="region of interest" description="Disordered" evidence="2">
    <location>
        <begin position="221"/>
        <end position="252"/>
    </location>
</feature>
<feature type="signal peptide" evidence="3">
    <location>
        <begin position="1"/>
        <end position="25"/>
    </location>
</feature>
<reference evidence="4 5" key="2">
    <citation type="submission" date="2018-11" db="EMBL/GenBank/DDBJ databases">
        <authorList>
            <consortium name="Pathogen Informatics"/>
        </authorList>
    </citation>
    <scope>NUCLEOTIDE SEQUENCE [LARGE SCALE GENOMIC DNA]</scope>
    <source>
        <strain evidence="4 5">Egypt</strain>
    </source>
</reference>
<feature type="compositionally biased region" description="Polar residues" evidence="2">
    <location>
        <begin position="47"/>
        <end position="59"/>
    </location>
</feature>
<sequence>MISSKFHIFFFVLFLLQRNAQLAQTQVLVAAHQQRQISAREAANRAKQPNPSIPSSNHIDITTSADVSTSGTVISNSTTSASPVVTLSTSTGPSTLDVSDSPIDGSLPTASQDDSLKSISADLDAKVDDVLARIRAAEERMAAAAAASAATCAANRSGFLHVPDKSYDNGHTIRASAVAAAAAHIRDEEDEESVMSRVEQVAAYEAAAASKVSVIPTSTRLEITPGFSSPPPPPPPPPPFSMQSTKSSISPL</sequence>
<dbReference type="AlphaFoldDB" id="A0A183A498"/>
<dbReference type="Proteomes" id="UP000272942">
    <property type="component" value="Unassembled WGS sequence"/>
</dbReference>
<evidence type="ECO:0000256" key="3">
    <source>
        <dbReference type="SAM" id="SignalP"/>
    </source>
</evidence>
<evidence type="ECO:0000313" key="4">
    <source>
        <dbReference type="EMBL" id="VDP46271.1"/>
    </source>
</evidence>
<dbReference type="EMBL" id="UZAN01015227">
    <property type="protein sequence ID" value="VDP46271.1"/>
    <property type="molecule type" value="Genomic_DNA"/>
</dbReference>
<feature type="chain" id="PRO_5043137803" evidence="3">
    <location>
        <begin position="26"/>
        <end position="252"/>
    </location>
</feature>
<evidence type="ECO:0000313" key="5">
    <source>
        <dbReference type="Proteomes" id="UP000272942"/>
    </source>
</evidence>
<accession>A0A183A498</accession>
<feature type="region of interest" description="Disordered" evidence="2">
    <location>
        <begin position="83"/>
        <end position="113"/>
    </location>
</feature>
<feature type="compositionally biased region" description="Polar residues" evidence="2">
    <location>
        <begin position="241"/>
        <end position="252"/>
    </location>
</feature>
<keyword evidence="3" id="KW-0732">Signal</keyword>
<feature type="compositionally biased region" description="Pro residues" evidence="2">
    <location>
        <begin position="228"/>
        <end position="240"/>
    </location>
</feature>
<organism evidence="6">
    <name type="scientific">Echinostoma caproni</name>
    <dbReference type="NCBI Taxonomy" id="27848"/>
    <lineage>
        <taxon>Eukaryota</taxon>
        <taxon>Metazoa</taxon>
        <taxon>Spiralia</taxon>
        <taxon>Lophotrochozoa</taxon>
        <taxon>Platyhelminthes</taxon>
        <taxon>Trematoda</taxon>
        <taxon>Digenea</taxon>
        <taxon>Plagiorchiida</taxon>
        <taxon>Echinostomata</taxon>
        <taxon>Echinostomatoidea</taxon>
        <taxon>Echinostomatidae</taxon>
        <taxon>Echinostoma</taxon>
    </lineage>
</organism>
<feature type="coiled-coil region" evidence="1">
    <location>
        <begin position="120"/>
        <end position="147"/>
    </location>
</feature>
<evidence type="ECO:0000256" key="1">
    <source>
        <dbReference type="SAM" id="Coils"/>
    </source>
</evidence>
<protein>
    <submittedName>
        <fullName evidence="6">Secreted protein</fullName>
    </submittedName>
</protein>
<proteinExistence type="predicted"/>
<feature type="region of interest" description="Disordered" evidence="2">
    <location>
        <begin position="40"/>
        <end position="59"/>
    </location>
</feature>
<feature type="compositionally biased region" description="Polar residues" evidence="2">
    <location>
        <begin position="83"/>
        <end position="98"/>
    </location>
</feature>
<evidence type="ECO:0000256" key="2">
    <source>
        <dbReference type="SAM" id="MobiDB-lite"/>
    </source>
</evidence>
<reference evidence="6" key="1">
    <citation type="submission" date="2016-06" db="UniProtKB">
        <authorList>
            <consortium name="WormBaseParasite"/>
        </authorList>
    </citation>
    <scope>IDENTIFICATION</scope>
</reference>
<keyword evidence="1" id="KW-0175">Coiled coil</keyword>
<dbReference type="WBParaSite" id="ECPE_0000178301-mRNA-1">
    <property type="protein sequence ID" value="ECPE_0000178301-mRNA-1"/>
    <property type="gene ID" value="ECPE_0000178301"/>
</dbReference>
<name>A0A183A498_9TREM</name>
<keyword evidence="5" id="KW-1185">Reference proteome</keyword>